<name>A0A8X6RMG9_TRICX</name>
<accession>A0A8X6RMG9</accession>
<proteinExistence type="predicted"/>
<gene>
    <name evidence="1" type="ORF">TNCV_3577471</name>
</gene>
<evidence type="ECO:0000313" key="1">
    <source>
        <dbReference type="EMBL" id="GFX91917.1"/>
    </source>
</evidence>
<dbReference type="EMBL" id="BMAU01021137">
    <property type="protein sequence ID" value="GFX91917.1"/>
    <property type="molecule type" value="Genomic_DNA"/>
</dbReference>
<sequence>MNNRAVELNGILHANDYEERLVTRYLEVLPTNIHSALEKVAVAKILGKDIAKCLPIHSGRHREVFDHVNEFHRGKIVAYRDCGLSFREIYLRVGQNQAIVMRICHHWMSPCGRGSLVVEVSNRGWLVTSSSSVPLNTHHVGERCPLNLSRAQTSFRWCGSWERGRQLRFRPRHLTMVQNYEVRHQKPSCSWTVLH</sequence>
<dbReference type="AlphaFoldDB" id="A0A8X6RMG9"/>
<protein>
    <submittedName>
        <fullName evidence="1">Uncharacterized protein</fullName>
    </submittedName>
</protein>
<dbReference type="Proteomes" id="UP000887159">
    <property type="component" value="Unassembled WGS sequence"/>
</dbReference>
<comment type="caution">
    <text evidence="1">The sequence shown here is derived from an EMBL/GenBank/DDBJ whole genome shotgun (WGS) entry which is preliminary data.</text>
</comment>
<evidence type="ECO:0000313" key="2">
    <source>
        <dbReference type="Proteomes" id="UP000887159"/>
    </source>
</evidence>
<reference evidence="1" key="1">
    <citation type="submission" date="2020-08" db="EMBL/GenBank/DDBJ databases">
        <title>Multicomponent nature underlies the extraordinary mechanical properties of spider dragline silk.</title>
        <authorList>
            <person name="Kono N."/>
            <person name="Nakamura H."/>
            <person name="Mori M."/>
            <person name="Yoshida Y."/>
            <person name="Ohtoshi R."/>
            <person name="Malay A.D."/>
            <person name="Moran D.A.P."/>
            <person name="Tomita M."/>
            <person name="Numata K."/>
            <person name="Arakawa K."/>
        </authorList>
    </citation>
    <scope>NUCLEOTIDE SEQUENCE</scope>
</reference>
<organism evidence="1 2">
    <name type="scientific">Trichonephila clavipes</name>
    <name type="common">Golden silk orbweaver</name>
    <name type="synonym">Nephila clavipes</name>
    <dbReference type="NCBI Taxonomy" id="2585209"/>
    <lineage>
        <taxon>Eukaryota</taxon>
        <taxon>Metazoa</taxon>
        <taxon>Ecdysozoa</taxon>
        <taxon>Arthropoda</taxon>
        <taxon>Chelicerata</taxon>
        <taxon>Arachnida</taxon>
        <taxon>Araneae</taxon>
        <taxon>Araneomorphae</taxon>
        <taxon>Entelegynae</taxon>
        <taxon>Araneoidea</taxon>
        <taxon>Nephilidae</taxon>
        <taxon>Trichonephila</taxon>
    </lineage>
</organism>
<keyword evidence="2" id="KW-1185">Reference proteome</keyword>